<evidence type="ECO:0000313" key="12">
    <source>
        <dbReference type="Proteomes" id="UP001382455"/>
    </source>
</evidence>
<dbReference type="PANTHER" id="PTHR30566">
    <property type="entry name" value="YNAI-RELATED MECHANOSENSITIVE ION CHANNEL"/>
    <property type="match status" value="1"/>
</dbReference>
<feature type="transmembrane region" description="Helical" evidence="7">
    <location>
        <begin position="276"/>
        <end position="296"/>
    </location>
</feature>
<accession>A0ABU8EPX6</accession>
<dbReference type="Pfam" id="PF00924">
    <property type="entry name" value="MS_channel_2nd"/>
    <property type="match status" value="1"/>
</dbReference>
<dbReference type="Proteomes" id="UP001382455">
    <property type="component" value="Unassembled WGS sequence"/>
</dbReference>
<evidence type="ECO:0000256" key="3">
    <source>
        <dbReference type="ARBA" id="ARBA00022475"/>
    </source>
</evidence>
<dbReference type="SUPFAM" id="SSF82689">
    <property type="entry name" value="Mechanosensitive channel protein MscS (YggB), C-terminal domain"/>
    <property type="match status" value="1"/>
</dbReference>
<comment type="similarity">
    <text evidence="2">Belongs to the MscS (TC 1.A.23) family.</text>
</comment>
<feature type="signal peptide" evidence="8">
    <location>
        <begin position="1"/>
        <end position="22"/>
    </location>
</feature>
<reference evidence="11 12" key="1">
    <citation type="submission" date="2023-12" db="EMBL/GenBank/DDBJ databases">
        <title>Friends and Foes: Symbiotic and Algicidal bacterial influence on Karenia brevis blooms.</title>
        <authorList>
            <person name="Fei C."/>
            <person name="Mohamed A.R."/>
            <person name="Booker A."/>
            <person name="Arshad M."/>
            <person name="Klass S."/>
            <person name="Ahn S."/>
            <person name="Gilbert P.M."/>
            <person name="Heil C.A."/>
            <person name="Martinez J.M."/>
            <person name="Amin S.A."/>
        </authorList>
    </citation>
    <scope>NUCLEOTIDE SEQUENCE [LARGE SCALE GENOMIC DNA]</scope>
    <source>
        <strain evidence="11 12">CE15</strain>
    </source>
</reference>
<dbReference type="InterPro" id="IPR011014">
    <property type="entry name" value="MscS_channel_TM-2"/>
</dbReference>
<evidence type="ECO:0000313" key="11">
    <source>
        <dbReference type="EMBL" id="MEI4549009.1"/>
    </source>
</evidence>
<keyword evidence="5 7" id="KW-1133">Transmembrane helix</keyword>
<organism evidence="11 12">
    <name type="scientific">Pseudoalteromonas spongiae</name>
    <dbReference type="NCBI Taxonomy" id="298657"/>
    <lineage>
        <taxon>Bacteria</taxon>
        <taxon>Pseudomonadati</taxon>
        <taxon>Pseudomonadota</taxon>
        <taxon>Gammaproteobacteria</taxon>
        <taxon>Alteromonadales</taxon>
        <taxon>Pseudoalteromonadaceae</taxon>
        <taxon>Pseudoalteromonas</taxon>
    </lineage>
</organism>
<feature type="domain" description="Mechanosensitive ion channel MscS C-terminal" evidence="10">
    <location>
        <begin position="452"/>
        <end position="523"/>
    </location>
</feature>
<feature type="transmembrane region" description="Helical" evidence="7">
    <location>
        <begin position="243"/>
        <end position="264"/>
    </location>
</feature>
<evidence type="ECO:0000259" key="10">
    <source>
        <dbReference type="Pfam" id="PF21082"/>
    </source>
</evidence>
<keyword evidence="3" id="KW-1003">Cell membrane</keyword>
<evidence type="ECO:0000256" key="7">
    <source>
        <dbReference type="SAM" id="Phobius"/>
    </source>
</evidence>
<dbReference type="Gene3D" id="1.10.287.1260">
    <property type="match status" value="1"/>
</dbReference>
<feature type="chain" id="PRO_5046906442" evidence="8">
    <location>
        <begin position="23"/>
        <end position="534"/>
    </location>
</feature>
<dbReference type="Gene3D" id="2.30.30.60">
    <property type="match status" value="1"/>
</dbReference>
<evidence type="ECO:0000256" key="2">
    <source>
        <dbReference type="ARBA" id="ARBA00008017"/>
    </source>
</evidence>
<sequence length="534" mass="60365">MKHTIWHSLLLSLFLFFGVALAQPKNEVTVKDLLEQENVEQTHSQDKSLNTFIGWDMLGRETPRSSMQGFLTAARQSDYEQAANYLDFRNLPFKVEETHKAEIARQLHVSLDRALWVDIDGLSNDPLGTLPENVPDYRDLVGTIDTPEGKVAVLLQRVPFNDNRIWKISNATVAKTPLLDKYYGYSELGEWLSMNLPSYRFMGVMLWQWLYFSVTLLLYVVLASVGFWLLIRVTRFANLKVANYIQFLYGPLSFLTATILARNYADTSNVTFAVKAVAEASTLSIFAWLWFLWRIADLFKQKYSEKLIAEGKDHATYLLRPAGNVVKSLLVIAAALIWLENLGFSATTIMAGLGIGGLAVALAAQKSVENLIGAITLYSSTPVKVGNLCRIGQFIGTVEEIGLRATRVRTIERTVVYIANAKFIDMEIENFSEREKMAFRPKLLLAMPESNSQLEQFNVALKALLDNHELIDENPCRVYFKGFSPFAVELYVLSYIATTNFETYLQVSDEIHFQIMALLHQHQLTLASPELLSA</sequence>
<dbReference type="SUPFAM" id="SSF50182">
    <property type="entry name" value="Sm-like ribonucleoproteins"/>
    <property type="match status" value="1"/>
</dbReference>
<evidence type="ECO:0000256" key="5">
    <source>
        <dbReference type="ARBA" id="ARBA00022989"/>
    </source>
</evidence>
<evidence type="ECO:0000256" key="8">
    <source>
        <dbReference type="SAM" id="SignalP"/>
    </source>
</evidence>
<feature type="domain" description="Mechanosensitive ion channel MscS" evidence="9">
    <location>
        <begin position="367"/>
        <end position="432"/>
    </location>
</feature>
<feature type="transmembrane region" description="Helical" evidence="7">
    <location>
        <begin position="344"/>
        <end position="364"/>
    </location>
</feature>
<evidence type="ECO:0000259" key="9">
    <source>
        <dbReference type="Pfam" id="PF00924"/>
    </source>
</evidence>
<gene>
    <name evidence="11" type="ORF">WAE96_04675</name>
</gene>
<dbReference type="InterPro" id="IPR010920">
    <property type="entry name" value="LSM_dom_sf"/>
</dbReference>
<dbReference type="PANTHER" id="PTHR30566:SF5">
    <property type="entry name" value="MECHANOSENSITIVE ION CHANNEL PROTEIN 1, MITOCHONDRIAL-RELATED"/>
    <property type="match status" value="1"/>
</dbReference>
<comment type="caution">
    <text evidence="11">The sequence shown here is derived from an EMBL/GenBank/DDBJ whole genome shotgun (WGS) entry which is preliminary data.</text>
</comment>
<dbReference type="Pfam" id="PF21082">
    <property type="entry name" value="MS_channel_3rd"/>
    <property type="match status" value="1"/>
</dbReference>
<dbReference type="InterPro" id="IPR006685">
    <property type="entry name" value="MscS_channel_2nd"/>
</dbReference>
<proteinExistence type="inferred from homology"/>
<keyword evidence="6 7" id="KW-0472">Membrane</keyword>
<evidence type="ECO:0000256" key="1">
    <source>
        <dbReference type="ARBA" id="ARBA00004651"/>
    </source>
</evidence>
<keyword evidence="4 7" id="KW-0812">Transmembrane</keyword>
<protein>
    <submittedName>
        <fullName evidence="11">Mechanosensitive ion channel family protein</fullName>
    </submittedName>
</protein>
<dbReference type="InterPro" id="IPR049278">
    <property type="entry name" value="MS_channel_C"/>
</dbReference>
<feature type="transmembrane region" description="Helical" evidence="7">
    <location>
        <begin position="209"/>
        <end position="231"/>
    </location>
</feature>
<dbReference type="SUPFAM" id="SSF82861">
    <property type="entry name" value="Mechanosensitive channel protein MscS (YggB), transmembrane region"/>
    <property type="match status" value="1"/>
</dbReference>
<dbReference type="Gene3D" id="3.30.70.100">
    <property type="match status" value="1"/>
</dbReference>
<comment type="subcellular location">
    <subcellularLocation>
        <location evidence="1">Cell membrane</location>
        <topology evidence="1">Multi-pass membrane protein</topology>
    </subcellularLocation>
</comment>
<dbReference type="RefSeq" id="WP_105170676.1">
    <property type="nucleotide sequence ID" value="NZ_JBAWKS010000001.1"/>
</dbReference>
<feature type="transmembrane region" description="Helical" evidence="7">
    <location>
        <begin position="317"/>
        <end position="338"/>
    </location>
</feature>
<evidence type="ECO:0000256" key="4">
    <source>
        <dbReference type="ARBA" id="ARBA00022692"/>
    </source>
</evidence>
<name>A0ABU8EPX6_9GAMM</name>
<keyword evidence="12" id="KW-1185">Reference proteome</keyword>
<evidence type="ECO:0000256" key="6">
    <source>
        <dbReference type="ARBA" id="ARBA00023136"/>
    </source>
</evidence>
<keyword evidence="8" id="KW-0732">Signal</keyword>
<dbReference type="EMBL" id="JBAWKS010000001">
    <property type="protein sequence ID" value="MEI4549009.1"/>
    <property type="molecule type" value="Genomic_DNA"/>
</dbReference>
<dbReference type="InterPro" id="IPR011066">
    <property type="entry name" value="MscS_channel_C_sf"/>
</dbReference>
<dbReference type="InterPro" id="IPR023408">
    <property type="entry name" value="MscS_beta-dom_sf"/>
</dbReference>